<gene>
    <name evidence="2" type="ORF">LWI28_027723</name>
</gene>
<feature type="compositionally biased region" description="Polar residues" evidence="1">
    <location>
        <begin position="7"/>
        <end position="21"/>
    </location>
</feature>
<sequence length="106" mass="12224">MVALQTRWPQTLSTTQDVPPSKLQSGLPLARAVPGPVCPWVVVAFRVMSASWNKCRFPVYKSDGDEGIQNWQKRAPKMERGVSYEEPHRFAKRQENFLLQKLLRRT</sequence>
<proteinExistence type="predicted"/>
<keyword evidence="3" id="KW-1185">Reference proteome</keyword>
<name>A0AAD5IGN8_ACENE</name>
<evidence type="ECO:0000313" key="2">
    <source>
        <dbReference type="EMBL" id="KAI9162470.1"/>
    </source>
</evidence>
<protein>
    <submittedName>
        <fullName evidence="2">Uncharacterized protein</fullName>
    </submittedName>
</protein>
<reference evidence="2" key="2">
    <citation type="submission" date="2023-02" db="EMBL/GenBank/DDBJ databases">
        <authorList>
            <person name="Swenson N.G."/>
            <person name="Wegrzyn J.L."/>
            <person name="Mcevoy S.L."/>
        </authorList>
    </citation>
    <scope>NUCLEOTIDE SEQUENCE</scope>
    <source>
        <strain evidence="2">91603</strain>
        <tissue evidence="2">Leaf</tissue>
    </source>
</reference>
<dbReference type="AlphaFoldDB" id="A0AAD5IGN8"/>
<evidence type="ECO:0000313" key="3">
    <source>
        <dbReference type="Proteomes" id="UP001064489"/>
    </source>
</evidence>
<comment type="caution">
    <text evidence="2">The sequence shown here is derived from an EMBL/GenBank/DDBJ whole genome shotgun (WGS) entry which is preliminary data.</text>
</comment>
<dbReference type="EMBL" id="JAJSOW010000106">
    <property type="protein sequence ID" value="KAI9162470.1"/>
    <property type="molecule type" value="Genomic_DNA"/>
</dbReference>
<organism evidence="2 3">
    <name type="scientific">Acer negundo</name>
    <name type="common">Box elder</name>
    <dbReference type="NCBI Taxonomy" id="4023"/>
    <lineage>
        <taxon>Eukaryota</taxon>
        <taxon>Viridiplantae</taxon>
        <taxon>Streptophyta</taxon>
        <taxon>Embryophyta</taxon>
        <taxon>Tracheophyta</taxon>
        <taxon>Spermatophyta</taxon>
        <taxon>Magnoliopsida</taxon>
        <taxon>eudicotyledons</taxon>
        <taxon>Gunneridae</taxon>
        <taxon>Pentapetalae</taxon>
        <taxon>rosids</taxon>
        <taxon>malvids</taxon>
        <taxon>Sapindales</taxon>
        <taxon>Sapindaceae</taxon>
        <taxon>Hippocastanoideae</taxon>
        <taxon>Acereae</taxon>
        <taxon>Acer</taxon>
    </lineage>
</organism>
<feature type="region of interest" description="Disordered" evidence="1">
    <location>
        <begin position="1"/>
        <end position="21"/>
    </location>
</feature>
<reference evidence="2" key="1">
    <citation type="journal article" date="2022" name="Plant J.">
        <title>Strategies of tolerance reflected in two North American maple genomes.</title>
        <authorList>
            <person name="McEvoy S.L."/>
            <person name="Sezen U.U."/>
            <person name="Trouern-Trend A."/>
            <person name="McMahon S.M."/>
            <person name="Schaberg P.G."/>
            <person name="Yang J."/>
            <person name="Wegrzyn J.L."/>
            <person name="Swenson N.G."/>
        </authorList>
    </citation>
    <scope>NUCLEOTIDE SEQUENCE</scope>
    <source>
        <strain evidence="2">91603</strain>
    </source>
</reference>
<evidence type="ECO:0000256" key="1">
    <source>
        <dbReference type="SAM" id="MobiDB-lite"/>
    </source>
</evidence>
<accession>A0AAD5IGN8</accession>
<dbReference type="Proteomes" id="UP001064489">
    <property type="component" value="Chromosome 2"/>
</dbReference>